<gene>
    <name evidence="1" type="ORF">UFOVP53_155</name>
</gene>
<evidence type="ECO:0000313" key="1">
    <source>
        <dbReference type="EMBL" id="CAB4125506.1"/>
    </source>
</evidence>
<dbReference type="EMBL" id="LR796189">
    <property type="protein sequence ID" value="CAB4125506.1"/>
    <property type="molecule type" value="Genomic_DNA"/>
</dbReference>
<reference evidence="1" key="1">
    <citation type="submission" date="2020-04" db="EMBL/GenBank/DDBJ databases">
        <authorList>
            <person name="Chiriac C."/>
            <person name="Salcher M."/>
            <person name="Ghai R."/>
            <person name="Kavagutti S V."/>
        </authorList>
    </citation>
    <scope>NUCLEOTIDE SEQUENCE</scope>
</reference>
<proteinExistence type="predicted"/>
<organism evidence="1">
    <name type="scientific">uncultured Caudovirales phage</name>
    <dbReference type="NCBI Taxonomy" id="2100421"/>
    <lineage>
        <taxon>Viruses</taxon>
        <taxon>Duplodnaviria</taxon>
        <taxon>Heunggongvirae</taxon>
        <taxon>Uroviricota</taxon>
        <taxon>Caudoviricetes</taxon>
        <taxon>Peduoviridae</taxon>
        <taxon>Maltschvirus</taxon>
        <taxon>Maltschvirus maltsch</taxon>
    </lineage>
</organism>
<accession>A0A6J5KWT4</accession>
<sequence>MIKDRAEEFLRETYSLPLNKNDLETFAQQILIDFIKQLNNNKRTVKWNYGLDEVIFLNKLKELKELYGIADD</sequence>
<name>A0A6J5KWT4_9CAUD</name>
<protein>
    <submittedName>
        <fullName evidence="1">Uncharacterized protein</fullName>
    </submittedName>
</protein>